<keyword evidence="1" id="KW-1133">Transmembrane helix</keyword>
<feature type="transmembrane region" description="Helical" evidence="1">
    <location>
        <begin position="126"/>
        <end position="146"/>
    </location>
</feature>
<dbReference type="EMBL" id="MOXJ01000001">
    <property type="protein sequence ID" value="PDO11683.1"/>
    <property type="molecule type" value="Genomic_DNA"/>
</dbReference>
<proteinExistence type="predicted"/>
<dbReference type="AlphaFoldDB" id="A0A2A6E3X7"/>
<organism evidence="2 3">
    <name type="scientific">Candidatus Reconcilbacillus cellulovorans</name>
    <dbReference type="NCBI Taxonomy" id="1906605"/>
    <lineage>
        <taxon>Bacteria</taxon>
        <taxon>Bacillati</taxon>
        <taxon>Bacillota</taxon>
        <taxon>Bacilli</taxon>
        <taxon>Bacillales</taxon>
        <taxon>Paenibacillaceae</taxon>
        <taxon>Candidatus Reconcilbacillus</taxon>
    </lineage>
</organism>
<evidence type="ECO:0000313" key="3">
    <source>
        <dbReference type="Proteomes" id="UP000243688"/>
    </source>
</evidence>
<evidence type="ECO:0000313" key="2">
    <source>
        <dbReference type="EMBL" id="PDO11683.1"/>
    </source>
</evidence>
<keyword evidence="1" id="KW-0472">Membrane</keyword>
<gene>
    <name evidence="2" type="ORF">BLM47_00780</name>
</gene>
<evidence type="ECO:0000256" key="1">
    <source>
        <dbReference type="SAM" id="Phobius"/>
    </source>
</evidence>
<dbReference type="Proteomes" id="UP000243688">
    <property type="component" value="Unassembled WGS sequence"/>
</dbReference>
<reference evidence="2 3" key="1">
    <citation type="submission" date="2016-12" db="EMBL/GenBank/DDBJ databases">
        <title>Candidatus Reconcilibacillus cellulovorans genome.</title>
        <authorList>
            <person name="Kolinko S."/>
            <person name="Wu Y.-W."/>
            <person name="Tachea F."/>
            <person name="Denzel E."/>
            <person name="Hiras J."/>
            <person name="Baecker N."/>
            <person name="Chan L.J."/>
            <person name="Eichorst S.A."/>
            <person name="Frey D."/>
            <person name="Adams P.D."/>
            <person name="Pray T."/>
            <person name="Tanjore D."/>
            <person name="Petzold C.J."/>
            <person name="Gladden J.M."/>
            <person name="Simmons B.A."/>
            <person name="Singer S.W."/>
        </authorList>
    </citation>
    <scope>NUCLEOTIDE SEQUENCE [LARGE SCALE GENOMIC DNA]</scope>
    <source>
        <strain evidence="2">JTherm</strain>
    </source>
</reference>
<name>A0A2A6E3X7_9BACL</name>
<accession>A0A2A6E3X7</accession>
<sequence>MNCGRVRQRLASYWDMDERDPVRLEMDEHLARCPECRREWEIWRRCVEDVREFGFDEVPPVAFDGVDGSDGAMRRETEEAGGVGRQMGGGRSVSERVMARIYADEAWRMPLAWRPYAISPAWRRRAVALFAFFFGMFWFAFAYSLLAPRGPEPTPAEYAAILEVATASPETPDSASASFALVSAVLDPAKIRTGPVDVSTNYLLALSIWGIVFTLLVFHWFGKVGR</sequence>
<keyword evidence="1" id="KW-0812">Transmembrane</keyword>
<evidence type="ECO:0008006" key="4">
    <source>
        <dbReference type="Google" id="ProtNLM"/>
    </source>
</evidence>
<comment type="caution">
    <text evidence="2">The sequence shown here is derived from an EMBL/GenBank/DDBJ whole genome shotgun (WGS) entry which is preliminary data.</text>
</comment>
<feature type="transmembrane region" description="Helical" evidence="1">
    <location>
        <begin position="202"/>
        <end position="221"/>
    </location>
</feature>
<protein>
    <recommendedName>
        <fullName evidence="4">Zinc-finger domain-containing protein</fullName>
    </recommendedName>
</protein>